<dbReference type="EMBL" id="BGZK01000876">
    <property type="protein sequence ID" value="GBP63683.1"/>
    <property type="molecule type" value="Genomic_DNA"/>
</dbReference>
<accession>A0A4C1XKK4</accession>
<name>A0A4C1XKK4_EUMVA</name>
<feature type="compositionally biased region" description="Basic and acidic residues" evidence="1">
    <location>
        <begin position="19"/>
        <end position="28"/>
    </location>
</feature>
<evidence type="ECO:0000313" key="2">
    <source>
        <dbReference type="EMBL" id="GBP63683.1"/>
    </source>
</evidence>
<feature type="region of interest" description="Disordered" evidence="1">
    <location>
        <begin position="80"/>
        <end position="108"/>
    </location>
</feature>
<sequence length="135" mass="14163">MKLLGRKNSPAEARQIDGAGRECERDGECPREVAASAVVVRPASEITGGPLTLHHSTPLHQISYLTQDADIALHLRQRSSAVPEPRSAGVRSLSIQTPDLDSAPGPAFSPIPAEAPILCGAGTNATSPGDRADFY</sequence>
<keyword evidence="3" id="KW-1185">Reference proteome</keyword>
<feature type="region of interest" description="Disordered" evidence="1">
    <location>
        <begin position="1"/>
        <end position="28"/>
    </location>
</feature>
<organism evidence="2 3">
    <name type="scientific">Eumeta variegata</name>
    <name type="common">Bagworm moth</name>
    <name type="synonym">Eumeta japonica</name>
    <dbReference type="NCBI Taxonomy" id="151549"/>
    <lineage>
        <taxon>Eukaryota</taxon>
        <taxon>Metazoa</taxon>
        <taxon>Ecdysozoa</taxon>
        <taxon>Arthropoda</taxon>
        <taxon>Hexapoda</taxon>
        <taxon>Insecta</taxon>
        <taxon>Pterygota</taxon>
        <taxon>Neoptera</taxon>
        <taxon>Endopterygota</taxon>
        <taxon>Lepidoptera</taxon>
        <taxon>Glossata</taxon>
        <taxon>Ditrysia</taxon>
        <taxon>Tineoidea</taxon>
        <taxon>Psychidae</taxon>
        <taxon>Oiketicinae</taxon>
        <taxon>Eumeta</taxon>
    </lineage>
</organism>
<evidence type="ECO:0000256" key="1">
    <source>
        <dbReference type="SAM" id="MobiDB-lite"/>
    </source>
</evidence>
<dbReference type="AlphaFoldDB" id="A0A4C1XKK4"/>
<gene>
    <name evidence="2" type="ORF">EVAR_82043_1</name>
</gene>
<proteinExistence type="predicted"/>
<comment type="caution">
    <text evidence="2">The sequence shown here is derived from an EMBL/GenBank/DDBJ whole genome shotgun (WGS) entry which is preliminary data.</text>
</comment>
<evidence type="ECO:0000313" key="3">
    <source>
        <dbReference type="Proteomes" id="UP000299102"/>
    </source>
</evidence>
<reference evidence="2 3" key="1">
    <citation type="journal article" date="2019" name="Commun. Biol.">
        <title>The bagworm genome reveals a unique fibroin gene that provides high tensile strength.</title>
        <authorList>
            <person name="Kono N."/>
            <person name="Nakamura H."/>
            <person name="Ohtoshi R."/>
            <person name="Tomita M."/>
            <person name="Numata K."/>
            <person name="Arakawa K."/>
        </authorList>
    </citation>
    <scope>NUCLEOTIDE SEQUENCE [LARGE SCALE GENOMIC DNA]</scope>
</reference>
<protein>
    <submittedName>
        <fullName evidence="2">Uncharacterized protein</fullName>
    </submittedName>
</protein>
<dbReference type="Proteomes" id="UP000299102">
    <property type="component" value="Unassembled WGS sequence"/>
</dbReference>